<sequence>MQSNPHNRFDAVHAPGQRHSALREQGDDHAERGDFGGAERCYAEASRLTPEEPGPYVGLATVYLQTGRLREAESTFRIAQRLRPNCAEALGGLAMVYQARRAYPSAFEMYLKCLELDSDNLVALLGLFQTSCRMGSFAMITQYLERYLRSHPGDTSVLFCLATLYARDNKLRQAREVLAELLRLQPQNAQWARLLASVEDLLAAEASKEANT</sequence>
<dbReference type="SMART" id="SM00028">
    <property type="entry name" value="TPR"/>
    <property type="match status" value="4"/>
</dbReference>
<organism evidence="4">
    <name type="scientific">marine sediment metagenome</name>
    <dbReference type="NCBI Taxonomy" id="412755"/>
    <lineage>
        <taxon>unclassified sequences</taxon>
        <taxon>metagenomes</taxon>
        <taxon>ecological metagenomes</taxon>
    </lineage>
</organism>
<dbReference type="PANTHER" id="PTHR45586">
    <property type="entry name" value="TPR REPEAT-CONTAINING PROTEIN PA4667"/>
    <property type="match status" value="1"/>
</dbReference>
<name>A0A0F9GKI2_9ZZZZ</name>
<evidence type="ECO:0000256" key="3">
    <source>
        <dbReference type="SAM" id="MobiDB-lite"/>
    </source>
</evidence>
<accession>A0A0F9GKI2</accession>
<evidence type="ECO:0000313" key="4">
    <source>
        <dbReference type="EMBL" id="KKL90996.1"/>
    </source>
</evidence>
<dbReference type="PROSITE" id="PS50005">
    <property type="entry name" value="TPR"/>
    <property type="match status" value="3"/>
</dbReference>
<dbReference type="AlphaFoldDB" id="A0A0F9GKI2"/>
<dbReference type="PANTHER" id="PTHR45586:SF1">
    <property type="entry name" value="LIPOPOLYSACCHARIDE ASSEMBLY PROTEIN B"/>
    <property type="match status" value="1"/>
</dbReference>
<feature type="region of interest" description="Disordered" evidence="3">
    <location>
        <begin position="1"/>
        <end position="34"/>
    </location>
</feature>
<evidence type="ECO:0000256" key="1">
    <source>
        <dbReference type="ARBA" id="ARBA00022737"/>
    </source>
</evidence>
<dbReference type="Gene3D" id="1.25.40.10">
    <property type="entry name" value="Tetratricopeptide repeat domain"/>
    <property type="match status" value="1"/>
</dbReference>
<evidence type="ECO:0000256" key="2">
    <source>
        <dbReference type="ARBA" id="ARBA00022803"/>
    </source>
</evidence>
<comment type="caution">
    <text evidence="4">The sequence shown here is derived from an EMBL/GenBank/DDBJ whole genome shotgun (WGS) entry which is preliminary data.</text>
</comment>
<dbReference type="EMBL" id="LAZR01019855">
    <property type="protein sequence ID" value="KKL90996.1"/>
    <property type="molecule type" value="Genomic_DNA"/>
</dbReference>
<proteinExistence type="predicted"/>
<protein>
    <submittedName>
        <fullName evidence="4">Uncharacterized protein</fullName>
    </submittedName>
</protein>
<dbReference type="InterPro" id="IPR051012">
    <property type="entry name" value="CellSynth/LPSAsmb/PSIAsmb"/>
</dbReference>
<keyword evidence="1" id="KW-0677">Repeat</keyword>
<dbReference type="InterPro" id="IPR011990">
    <property type="entry name" value="TPR-like_helical_dom_sf"/>
</dbReference>
<dbReference type="SUPFAM" id="SSF48452">
    <property type="entry name" value="TPR-like"/>
    <property type="match status" value="1"/>
</dbReference>
<dbReference type="Pfam" id="PF14559">
    <property type="entry name" value="TPR_19"/>
    <property type="match status" value="2"/>
</dbReference>
<dbReference type="InterPro" id="IPR019734">
    <property type="entry name" value="TPR_rpt"/>
</dbReference>
<reference evidence="4" key="1">
    <citation type="journal article" date="2015" name="Nature">
        <title>Complex archaea that bridge the gap between prokaryotes and eukaryotes.</title>
        <authorList>
            <person name="Spang A."/>
            <person name="Saw J.H."/>
            <person name="Jorgensen S.L."/>
            <person name="Zaremba-Niedzwiedzka K."/>
            <person name="Martijn J."/>
            <person name="Lind A.E."/>
            <person name="van Eijk R."/>
            <person name="Schleper C."/>
            <person name="Guy L."/>
            <person name="Ettema T.J."/>
        </authorList>
    </citation>
    <scope>NUCLEOTIDE SEQUENCE</scope>
</reference>
<keyword evidence="2" id="KW-0802">TPR repeat</keyword>
<feature type="compositionally biased region" description="Basic and acidic residues" evidence="3">
    <location>
        <begin position="21"/>
        <end position="34"/>
    </location>
</feature>
<gene>
    <name evidence="4" type="ORF">LCGC14_1899110</name>
</gene>